<gene>
    <name evidence="3" type="ORF">CPLU01_11337</name>
</gene>
<protein>
    <submittedName>
        <fullName evidence="3">Uncharacterized protein</fullName>
    </submittedName>
</protein>
<evidence type="ECO:0000256" key="2">
    <source>
        <dbReference type="SAM" id="Phobius"/>
    </source>
</evidence>
<accession>A0A8H6K290</accession>
<feature type="transmembrane region" description="Helical" evidence="2">
    <location>
        <begin position="55"/>
        <end position="73"/>
    </location>
</feature>
<feature type="transmembrane region" description="Helical" evidence="2">
    <location>
        <begin position="6"/>
        <end position="24"/>
    </location>
</feature>
<dbReference type="AlphaFoldDB" id="A0A8H6K290"/>
<feature type="region of interest" description="Disordered" evidence="1">
    <location>
        <begin position="76"/>
        <end position="105"/>
    </location>
</feature>
<feature type="compositionally biased region" description="Low complexity" evidence="1">
    <location>
        <begin position="76"/>
        <end position="92"/>
    </location>
</feature>
<keyword evidence="4" id="KW-1185">Reference proteome</keyword>
<evidence type="ECO:0000313" key="3">
    <source>
        <dbReference type="EMBL" id="KAF6823544.1"/>
    </source>
</evidence>
<keyword evidence="2" id="KW-0472">Membrane</keyword>
<sequence length="485" mass="52497">MIWQSLSMPIAIAIANSIPSMCICMSMSKSIIVSIGIITTTITATTSRSSRSSTVAVVAVTTICITTTAAITITNGRPPSSSRASFFASTSSDRLQSPEPRPPRIARPLRIEMPELVQSHPSASPYCASMQQPPLLLRHSLQHISPRRLQTEPARHALVTVQSSAPQPGVARTKPPLWSTVSTASTSATSVCHTPETCGSQAAAHGNGVPGFVLDWMVKQMGIARLPPSRTLRLSRSSLRRSYCALSDTCHGPPRVPSLSNGERNTASQTNMEKAALSWEDRGTLRTANNKPPTRTHHLSQYLRLRPLPSISTIEYRQSHPGRRIVLSDHNPVGIYYTPRHRVAAAPLCVATATHAQSTPHHGTHTHTYNGGRETGSGPLAGPSPLPAALVAASRAPSHVIPIRSEIARLSPVLIHGPRSTPSQIPAPQTESFLDKFHAQSRVSASRSMDKLRLRAFHLHQPSSRTAVHFVGPLDHSETRRPTRR</sequence>
<keyword evidence="2" id="KW-0812">Transmembrane</keyword>
<feature type="region of interest" description="Disordered" evidence="1">
    <location>
        <begin position="356"/>
        <end position="382"/>
    </location>
</feature>
<organism evidence="3 4">
    <name type="scientific">Colletotrichum plurivorum</name>
    <dbReference type="NCBI Taxonomy" id="2175906"/>
    <lineage>
        <taxon>Eukaryota</taxon>
        <taxon>Fungi</taxon>
        <taxon>Dikarya</taxon>
        <taxon>Ascomycota</taxon>
        <taxon>Pezizomycotina</taxon>
        <taxon>Sordariomycetes</taxon>
        <taxon>Hypocreomycetidae</taxon>
        <taxon>Glomerellales</taxon>
        <taxon>Glomerellaceae</taxon>
        <taxon>Colletotrichum</taxon>
        <taxon>Colletotrichum orchidearum species complex</taxon>
    </lineage>
</organism>
<reference evidence="3" key="1">
    <citation type="journal article" date="2020" name="Phytopathology">
        <title>Genome Sequence Resources of Colletotrichum truncatum, C. plurivorum, C. musicola, and C. sojae: Four Species Pathogenic to Soybean (Glycine max).</title>
        <authorList>
            <person name="Rogerio F."/>
            <person name="Boufleur T.R."/>
            <person name="Ciampi-Guillardi M."/>
            <person name="Sukno S.A."/>
            <person name="Thon M.R."/>
            <person name="Massola Junior N.S."/>
            <person name="Baroncelli R."/>
        </authorList>
    </citation>
    <scope>NUCLEOTIDE SEQUENCE</scope>
    <source>
        <strain evidence="3">LFN00145</strain>
    </source>
</reference>
<evidence type="ECO:0000256" key="1">
    <source>
        <dbReference type="SAM" id="MobiDB-lite"/>
    </source>
</evidence>
<dbReference type="Proteomes" id="UP000654918">
    <property type="component" value="Unassembled WGS sequence"/>
</dbReference>
<name>A0A8H6K290_9PEZI</name>
<evidence type="ECO:0000313" key="4">
    <source>
        <dbReference type="Proteomes" id="UP000654918"/>
    </source>
</evidence>
<comment type="caution">
    <text evidence="3">The sequence shown here is derived from an EMBL/GenBank/DDBJ whole genome shotgun (WGS) entry which is preliminary data.</text>
</comment>
<keyword evidence="2" id="KW-1133">Transmembrane helix</keyword>
<dbReference type="EMBL" id="WIGO01000210">
    <property type="protein sequence ID" value="KAF6823544.1"/>
    <property type="molecule type" value="Genomic_DNA"/>
</dbReference>
<proteinExistence type="predicted"/>